<dbReference type="HAMAP" id="MF_00384">
    <property type="entry name" value="Homoser_kinase"/>
    <property type="match status" value="1"/>
</dbReference>
<accession>W7CE37</accession>
<dbReference type="UniPathway" id="UPA00050">
    <property type="reaction ID" value="UER00064"/>
</dbReference>
<keyword evidence="17" id="KW-1185">Reference proteome</keyword>
<comment type="function">
    <text evidence="12 13">Catalyzes the ATP-dependent phosphorylation of L-homoserine to L-homoserine phosphate.</text>
</comment>
<keyword evidence="9 13" id="KW-0418">Kinase</keyword>
<evidence type="ECO:0000313" key="17">
    <source>
        <dbReference type="Proteomes" id="UP000019243"/>
    </source>
</evidence>
<evidence type="ECO:0000256" key="4">
    <source>
        <dbReference type="ARBA" id="ARBA00017858"/>
    </source>
</evidence>
<evidence type="ECO:0000256" key="10">
    <source>
        <dbReference type="ARBA" id="ARBA00022840"/>
    </source>
</evidence>
<keyword evidence="7 13" id="KW-0791">Threonine biosynthesis</keyword>
<dbReference type="Proteomes" id="UP000019243">
    <property type="component" value="Unassembled WGS sequence"/>
</dbReference>
<dbReference type="InterPro" id="IPR020568">
    <property type="entry name" value="Ribosomal_Su5_D2-typ_SF"/>
</dbReference>
<dbReference type="InterPro" id="IPR036554">
    <property type="entry name" value="GHMP_kinase_C_sf"/>
</dbReference>
<evidence type="ECO:0000256" key="8">
    <source>
        <dbReference type="ARBA" id="ARBA00022741"/>
    </source>
</evidence>
<protein>
    <recommendedName>
        <fullName evidence="4 13">Homoserine kinase</fullName>
        <shortName evidence="13">HK</shortName>
        <shortName evidence="13">HSK</shortName>
        <ecNumber evidence="3 13">2.7.1.39</ecNumber>
    </recommendedName>
</protein>
<dbReference type="GO" id="GO:0009088">
    <property type="term" value="P:threonine biosynthetic process"/>
    <property type="evidence" value="ECO:0007669"/>
    <property type="project" value="UniProtKB-UniRule"/>
</dbReference>
<evidence type="ECO:0000256" key="13">
    <source>
        <dbReference type="HAMAP-Rule" id="MF_00384"/>
    </source>
</evidence>
<dbReference type="STRING" id="1265861.BCAMP_11695"/>
<comment type="subcellular location">
    <subcellularLocation>
        <location evidence="13">Cytoplasm</location>
    </subcellularLocation>
</comment>
<dbReference type="Pfam" id="PF08544">
    <property type="entry name" value="GHMP_kinases_C"/>
    <property type="match status" value="1"/>
</dbReference>
<dbReference type="PROSITE" id="PS00627">
    <property type="entry name" value="GHMP_KINASES_ATP"/>
    <property type="match status" value="1"/>
</dbReference>
<evidence type="ECO:0000256" key="11">
    <source>
        <dbReference type="ARBA" id="ARBA00049375"/>
    </source>
</evidence>
<evidence type="ECO:0000256" key="12">
    <source>
        <dbReference type="ARBA" id="ARBA00049954"/>
    </source>
</evidence>
<evidence type="ECO:0000256" key="1">
    <source>
        <dbReference type="ARBA" id="ARBA00005015"/>
    </source>
</evidence>
<comment type="catalytic activity">
    <reaction evidence="11 13">
        <text>L-homoserine + ATP = O-phospho-L-homoserine + ADP + H(+)</text>
        <dbReference type="Rhea" id="RHEA:13985"/>
        <dbReference type="ChEBI" id="CHEBI:15378"/>
        <dbReference type="ChEBI" id="CHEBI:30616"/>
        <dbReference type="ChEBI" id="CHEBI:57476"/>
        <dbReference type="ChEBI" id="CHEBI:57590"/>
        <dbReference type="ChEBI" id="CHEBI:456216"/>
        <dbReference type="EC" id="2.7.1.39"/>
    </reaction>
</comment>
<evidence type="ECO:0000256" key="3">
    <source>
        <dbReference type="ARBA" id="ARBA00012078"/>
    </source>
</evidence>
<evidence type="ECO:0000256" key="7">
    <source>
        <dbReference type="ARBA" id="ARBA00022697"/>
    </source>
</evidence>
<dbReference type="PATRIC" id="fig|1265861.3.peg.2294"/>
<organism evidence="16 17">
    <name type="scientific">Brochothrix campestris FSL F6-1037</name>
    <dbReference type="NCBI Taxonomy" id="1265861"/>
    <lineage>
        <taxon>Bacteria</taxon>
        <taxon>Bacillati</taxon>
        <taxon>Bacillota</taxon>
        <taxon>Bacilli</taxon>
        <taxon>Bacillales</taxon>
        <taxon>Listeriaceae</taxon>
        <taxon>Brochothrix</taxon>
    </lineage>
</organism>
<evidence type="ECO:0000256" key="6">
    <source>
        <dbReference type="ARBA" id="ARBA00022679"/>
    </source>
</evidence>
<sequence>MIKIKVPATTANLGPGFDSCGLALSLYLTLSATPAVRWSVDHQLGASIPTDESNLIIQTALRFAPTMPPHHLVMTCDIPSTRGLGSSAAAIVAGIELADSWGQLHWSRAEKMRLATLIEGHPDNVAPAVFGGLVVAVQLGDQTHYTQHAFPDCDLIAFIPSTELATSLSRGVLPTTLSYQTAVKASAISNVMVASLLSGNLAQVGQMMAADLLHEHYRQALVPDLTNIRTLVSPLGAYGCCLSGAGPTVLVLSPPSQSHVIMTTLQQYDANATLTRLQVDVHGVQSDSSSSN</sequence>
<dbReference type="Gene3D" id="3.30.230.10">
    <property type="match status" value="1"/>
</dbReference>
<dbReference type="PANTHER" id="PTHR20861">
    <property type="entry name" value="HOMOSERINE/4-DIPHOSPHOCYTIDYL-2-C-METHYL-D-ERYTHRITOL KINASE"/>
    <property type="match status" value="1"/>
</dbReference>
<keyword evidence="5 13" id="KW-0028">Amino-acid biosynthesis</keyword>
<evidence type="ECO:0000256" key="9">
    <source>
        <dbReference type="ARBA" id="ARBA00022777"/>
    </source>
</evidence>
<feature type="binding site" evidence="13">
    <location>
        <begin position="79"/>
        <end position="89"/>
    </location>
    <ligand>
        <name>ATP</name>
        <dbReference type="ChEBI" id="CHEBI:30616"/>
    </ligand>
</feature>
<gene>
    <name evidence="13" type="primary">thrB</name>
    <name evidence="16" type="ORF">BCAMP_11695</name>
</gene>
<dbReference type="Pfam" id="PF00288">
    <property type="entry name" value="GHMP_kinases_N"/>
    <property type="match status" value="1"/>
</dbReference>
<dbReference type="GO" id="GO:0005737">
    <property type="term" value="C:cytoplasm"/>
    <property type="evidence" value="ECO:0007669"/>
    <property type="project" value="UniProtKB-SubCell"/>
</dbReference>
<comment type="pathway">
    <text evidence="1 13">Amino-acid biosynthesis; L-threonine biosynthesis; L-threonine from L-aspartate: step 4/5.</text>
</comment>
<proteinExistence type="inferred from homology"/>
<keyword evidence="13" id="KW-0963">Cytoplasm</keyword>
<dbReference type="InterPro" id="IPR006204">
    <property type="entry name" value="GHMP_kinase_N_dom"/>
</dbReference>
<evidence type="ECO:0000313" key="16">
    <source>
        <dbReference type="EMBL" id="EUJ35455.1"/>
    </source>
</evidence>
<keyword evidence="10 13" id="KW-0067">ATP-binding</keyword>
<evidence type="ECO:0000256" key="5">
    <source>
        <dbReference type="ARBA" id="ARBA00022605"/>
    </source>
</evidence>
<comment type="caution">
    <text evidence="16">The sequence shown here is derived from an EMBL/GenBank/DDBJ whole genome shotgun (WGS) entry which is preliminary data.</text>
</comment>
<dbReference type="SUPFAM" id="SSF55060">
    <property type="entry name" value="GHMP Kinase, C-terminal domain"/>
    <property type="match status" value="1"/>
</dbReference>
<dbReference type="InterPro" id="IPR014721">
    <property type="entry name" value="Ribsml_uS5_D2-typ_fold_subgr"/>
</dbReference>
<dbReference type="InterPro" id="IPR006203">
    <property type="entry name" value="GHMP_knse_ATP-bd_CS"/>
</dbReference>
<dbReference type="EMBL" id="AODH01000056">
    <property type="protein sequence ID" value="EUJ35455.1"/>
    <property type="molecule type" value="Genomic_DNA"/>
</dbReference>
<dbReference type="EC" id="2.7.1.39" evidence="3 13"/>
<keyword evidence="8 13" id="KW-0547">Nucleotide-binding</keyword>
<dbReference type="PRINTS" id="PR00958">
    <property type="entry name" value="HOMSERKINASE"/>
</dbReference>
<feature type="domain" description="GHMP kinase N-terminal" evidence="14">
    <location>
        <begin position="54"/>
        <end position="132"/>
    </location>
</feature>
<dbReference type="GO" id="GO:0005524">
    <property type="term" value="F:ATP binding"/>
    <property type="evidence" value="ECO:0007669"/>
    <property type="project" value="UniProtKB-UniRule"/>
</dbReference>
<dbReference type="PANTHER" id="PTHR20861:SF1">
    <property type="entry name" value="HOMOSERINE KINASE"/>
    <property type="match status" value="1"/>
</dbReference>
<evidence type="ECO:0000259" key="14">
    <source>
        <dbReference type="Pfam" id="PF00288"/>
    </source>
</evidence>
<evidence type="ECO:0000256" key="2">
    <source>
        <dbReference type="ARBA" id="ARBA00007370"/>
    </source>
</evidence>
<dbReference type="AlphaFoldDB" id="W7CE37"/>
<dbReference type="GO" id="GO:0004413">
    <property type="term" value="F:homoserine kinase activity"/>
    <property type="evidence" value="ECO:0007669"/>
    <property type="project" value="UniProtKB-UniRule"/>
</dbReference>
<dbReference type="NCBIfam" id="TIGR00191">
    <property type="entry name" value="thrB"/>
    <property type="match status" value="1"/>
</dbReference>
<evidence type="ECO:0000259" key="15">
    <source>
        <dbReference type="Pfam" id="PF08544"/>
    </source>
</evidence>
<name>W7CE37_9LIST</name>
<dbReference type="SUPFAM" id="SSF54211">
    <property type="entry name" value="Ribosomal protein S5 domain 2-like"/>
    <property type="match status" value="1"/>
</dbReference>
<dbReference type="Gene3D" id="3.30.70.890">
    <property type="entry name" value="GHMP kinase, C-terminal domain"/>
    <property type="match status" value="1"/>
</dbReference>
<keyword evidence="6 13" id="KW-0808">Transferase</keyword>
<dbReference type="PIRSF" id="PIRSF000676">
    <property type="entry name" value="Homoser_kin"/>
    <property type="match status" value="1"/>
</dbReference>
<reference evidence="16 17" key="1">
    <citation type="submission" date="2012-12" db="EMBL/GenBank/DDBJ databases">
        <title>Novel taxa of Listeriaceae from agricultural environments in the United States.</title>
        <authorList>
            <person name="den Bakker H.C."/>
            <person name="Allred A."/>
            <person name="Warchocki S."/>
            <person name="Wright E.M."/>
            <person name="Burrell A."/>
            <person name="Nightingale K.K."/>
            <person name="Kephart D."/>
            <person name="Wiedmann M."/>
        </authorList>
    </citation>
    <scope>NUCLEOTIDE SEQUENCE [LARGE SCALE GENOMIC DNA]</scope>
    <source>
        <strain evidence="16 17">FSL F6-1037</strain>
    </source>
</reference>
<comment type="similarity">
    <text evidence="2 13">Belongs to the GHMP kinase family. Homoserine kinase subfamily.</text>
</comment>
<feature type="domain" description="GHMP kinase C-terminal" evidence="15">
    <location>
        <begin position="192"/>
        <end position="256"/>
    </location>
</feature>
<dbReference type="InterPro" id="IPR000870">
    <property type="entry name" value="Homoserine_kinase"/>
</dbReference>
<dbReference type="InterPro" id="IPR013750">
    <property type="entry name" value="GHMP_kinase_C_dom"/>
</dbReference>